<protein>
    <recommendedName>
        <fullName evidence="3">HEPN domain-containing protein</fullName>
    </recommendedName>
</protein>
<sequence length="80" mass="9066">MTLENYLKDNKIEKIGPSPESAKVKLTKAFKFLKNIKKMEGVVDNEIIYPSAHDASRLACEAIFFWLATGLRKILKPVIT</sequence>
<dbReference type="AlphaFoldDB" id="A0A2M8AFF8"/>
<evidence type="ECO:0000313" key="1">
    <source>
        <dbReference type="EMBL" id="PJB16184.1"/>
    </source>
</evidence>
<reference evidence="2" key="1">
    <citation type="submission" date="2017-09" db="EMBL/GenBank/DDBJ databases">
        <title>Depth-based differentiation of microbial function through sediment-hosted aquifers and enrichment of novel symbionts in the deep terrestrial subsurface.</title>
        <authorList>
            <person name="Probst A.J."/>
            <person name="Ladd B."/>
            <person name="Jarett J.K."/>
            <person name="Geller-Mcgrath D.E."/>
            <person name="Sieber C.M.K."/>
            <person name="Emerson J.B."/>
            <person name="Anantharaman K."/>
            <person name="Thomas B.C."/>
            <person name="Malmstrom R."/>
            <person name="Stieglmeier M."/>
            <person name="Klingl A."/>
            <person name="Woyke T."/>
            <person name="Ryan C.M."/>
            <person name="Banfield J.F."/>
        </authorList>
    </citation>
    <scope>NUCLEOTIDE SEQUENCE [LARGE SCALE GENOMIC DNA]</scope>
</reference>
<proteinExistence type="predicted"/>
<evidence type="ECO:0000313" key="2">
    <source>
        <dbReference type="Proteomes" id="UP000230611"/>
    </source>
</evidence>
<dbReference type="Proteomes" id="UP000230611">
    <property type="component" value="Unassembled WGS sequence"/>
</dbReference>
<comment type="caution">
    <text evidence="1">The sequence shown here is derived from an EMBL/GenBank/DDBJ whole genome shotgun (WGS) entry which is preliminary data.</text>
</comment>
<accession>A0A2M8AFF8</accession>
<name>A0A2M8AFF8_9BACT</name>
<evidence type="ECO:0008006" key="3">
    <source>
        <dbReference type="Google" id="ProtNLM"/>
    </source>
</evidence>
<organism evidence="1 2">
    <name type="scientific">Candidatus Falkowbacteria bacterium CG_4_9_14_3_um_filter_38_19</name>
    <dbReference type="NCBI Taxonomy" id="1974559"/>
    <lineage>
        <taxon>Bacteria</taxon>
        <taxon>Candidatus Falkowiibacteriota</taxon>
    </lineage>
</organism>
<gene>
    <name evidence="1" type="ORF">CO116_02455</name>
</gene>
<dbReference type="EMBL" id="PFUO01000111">
    <property type="protein sequence ID" value="PJB16184.1"/>
    <property type="molecule type" value="Genomic_DNA"/>
</dbReference>